<organism evidence="1 2">
    <name type="scientific">Deinococcus cavernae</name>
    <dbReference type="NCBI Taxonomy" id="2320857"/>
    <lineage>
        <taxon>Bacteria</taxon>
        <taxon>Thermotogati</taxon>
        <taxon>Deinococcota</taxon>
        <taxon>Deinococci</taxon>
        <taxon>Deinococcales</taxon>
        <taxon>Deinococcaceae</taxon>
        <taxon>Deinococcus</taxon>
    </lineage>
</organism>
<accession>A0A418VAI5</accession>
<name>A0A418VAI5_9DEIO</name>
<proteinExistence type="predicted"/>
<sequence length="63" mass="7568">MQQAQRKLDASMHHGLSGYTRRCRKLWRRQAHMVERLHLHGAHDEAENLDPQPRRLGVMWAIW</sequence>
<dbReference type="AlphaFoldDB" id="A0A418VAI5"/>
<keyword evidence="2" id="KW-1185">Reference proteome</keyword>
<reference evidence="1 2" key="1">
    <citation type="submission" date="2018-09" db="EMBL/GenBank/DDBJ databases">
        <authorList>
            <person name="Zhu H."/>
        </authorList>
    </citation>
    <scope>NUCLEOTIDE SEQUENCE [LARGE SCALE GENOMIC DNA]</scope>
    <source>
        <strain evidence="1 2">K2S05-167</strain>
    </source>
</reference>
<comment type="caution">
    <text evidence="1">The sequence shown here is derived from an EMBL/GenBank/DDBJ whole genome shotgun (WGS) entry which is preliminary data.</text>
</comment>
<gene>
    <name evidence="1" type="ORF">D3875_17685</name>
</gene>
<evidence type="ECO:0000313" key="1">
    <source>
        <dbReference type="EMBL" id="RJF73103.1"/>
    </source>
</evidence>
<protein>
    <submittedName>
        <fullName evidence="1">Uncharacterized protein</fullName>
    </submittedName>
</protein>
<dbReference type="Proteomes" id="UP000286287">
    <property type="component" value="Unassembled WGS sequence"/>
</dbReference>
<dbReference type="EMBL" id="QYUJ01000014">
    <property type="protein sequence ID" value="RJF73103.1"/>
    <property type="molecule type" value="Genomic_DNA"/>
</dbReference>
<evidence type="ECO:0000313" key="2">
    <source>
        <dbReference type="Proteomes" id="UP000286287"/>
    </source>
</evidence>